<dbReference type="EMBL" id="MCFD01000014">
    <property type="protein sequence ID" value="ORX66829.1"/>
    <property type="molecule type" value="Genomic_DNA"/>
</dbReference>
<accession>A0A1Y1VZZ6</accession>
<keyword evidence="2" id="KW-1185">Reference proteome</keyword>
<protein>
    <submittedName>
        <fullName evidence="1">Uncharacterized protein</fullName>
    </submittedName>
</protein>
<gene>
    <name evidence="1" type="ORF">DL89DRAFT_269876</name>
</gene>
<reference evidence="1 2" key="1">
    <citation type="submission" date="2016-07" db="EMBL/GenBank/DDBJ databases">
        <title>Pervasive Adenine N6-methylation of Active Genes in Fungi.</title>
        <authorList>
            <consortium name="DOE Joint Genome Institute"/>
            <person name="Mondo S.J."/>
            <person name="Dannebaum R.O."/>
            <person name="Kuo R.C."/>
            <person name="Labutti K."/>
            <person name="Haridas S."/>
            <person name="Kuo A."/>
            <person name="Salamov A."/>
            <person name="Ahrendt S.R."/>
            <person name="Lipzen A."/>
            <person name="Sullivan W."/>
            <person name="Andreopoulos W.B."/>
            <person name="Clum A."/>
            <person name="Lindquist E."/>
            <person name="Daum C."/>
            <person name="Ramamoorthy G.K."/>
            <person name="Gryganskyi A."/>
            <person name="Culley D."/>
            <person name="Magnuson J.K."/>
            <person name="James T.Y."/>
            <person name="O'Malley M.A."/>
            <person name="Stajich J.E."/>
            <person name="Spatafora J.W."/>
            <person name="Visel A."/>
            <person name="Grigoriev I.V."/>
        </authorList>
    </citation>
    <scope>NUCLEOTIDE SEQUENCE [LARGE SCALE GENOMIC DNA]</scope>
    <source>
        <strain evidence="1 2">ATCC 12442</strain>
    </source>
</reference>
<comment type="caution">
    <text evidence="1">The sequence shown here is derived from an EMBL/GenBank/DDBJ whole genome shotgun (WGS) entry which is preliminary data.</text>
</comment>
<evidence type="ECO:0000313" key="1">
    <source>
        <dbReference type="EMBL" id="ORX66829.1"/>
    </source>
</evidence>
<evidence type="ECO:0000313" key="2">
    <source>
        <dbReference type="Proteomes" id="UP000193922"/>
    </source>
</evidence>
<proteinExistence type="predicted"/>
<dbReference type="Proteomes" id="UP000193922">
    <property type="component" value="Unassembled WGS sequence"/>
</dbReference>
<organism evidence="1 2">
    <name type="scientific">Linderina pennispora</name>
    <dbReference type="NCBI Taxonomy" id="61395"/>
    <lineage>
        <taxon>Eukaryota</taxon>
        <taxon>Fungi</taxon>
        <taxon>Fungi incertae sedis</taxon>
        <taxon>Zoopagomycota</taxon>
        <taxon>Kickxellomycotina</taxon>
        <taxon>Kickxellomycetes</taxon>
        <taxon>Kickxellales</taxon>
        <taxon>Kickxellaceae</taxon>
        <taxon>Linderina</taxon>
    </lineage>
</organism>
<sequence length="105" mass="11824">MPSWTSVAVLQYSLHKCATTPHPSILIQLKCAVDPGALQLALAKWPRMTIERLSSFSRDNENGNCSEPLSDVREMAASLITRKMIYRLLEDSLFLFTYALPPLSR</sequence>
<dbReference type="RefSeq" id="XP_040740788.1">
    <property type="nucleotide sequence ID" value="XM_040888465.1"/>
</dbReference>
<dbReference type="AlphaFoldDB" id="A0A1Y1VZZ6"/>
<name>A0A1Y1VZZ6_9FUNG</name>
<dbReference type="GeneID" id="63805113"/>